<dbReference type="Proteomes" id="UP000006461">
    <property type="component" value="Chromosome"/>
</dbReference>
<dbReference type="HOGENOM" id="CLU_2451341_0_0_11"/>
<dbReference type="AlphaFoldDB" id="I4EXW0"/>
<name>I4EXW0_MODI5</name>
<dbReference type="EMBL" id="FO203431">
    <property type="protein sequence ID" value="CCH88223.1"/>
    <property type="molecule type" value="Genomic_DNA"/>
</dbReference>
<feature type="region of interest" description="Disordered" evidence="1">
    <location>
        <begin position="1"/>
        <end position="23"/>
    </location>
</feature>
<organism evidence="2 3">
    <name type="scientific">Modestobacter italicus (strain DSM 44449 / CECT 9708 / BC 501)</name>
    <dbReference type="NCBI Taxonomy" id="2732864"/>
    <lineage>
        <taxon>Bacteria</taxon>
        <taxon>Bacillati</taxon>
        <taxon>Actinomycetota</taxon>
        <taxon>Actinomycetes</taxon>
        <taxon>Geodermatophilales</taxon>
        <taxon>Geodermatophilaceae</taxon>
        <taxon>Modestobacter</taxon>
    </lineage>
</organism>
<keyword evidence="3" id="KW-1185">Reference proteome</keyword>
<protein>
    <submittedName>
        <fullName evidence="2">Uncharacterized protein</fullName>
    </submittedName>
</protein>
<reference evidence="2 3" key="1">
    <citation type="journal article" date="2012" name="J. Bacteriol.">
        <title>Genome Sequence of Radiation-Resistant Modestobacter marinus Strain BC501, a Representative Actinobacterium That Thrives on Calcareous Stone Surfaces.</title>
        <authorList>
            <person name="Normand P."/>
            <person name="Gury J."/>
            <person name="Pujic P."/>
            <person name="Chouaia B."/>
            <person name="Crotti E."/>
            <person name="Brusetti L."/>
            <person name="Daffonchio D."/>
            <person name="Vacherie B."/>
            <person name="Barbe V."/>
            <person name="Medigue C."/>
            <person name="Calteau A."/>
            <person name="Ghodhbane-Gtari F."/>
            <person name="Essoussi I."/>
            <person name="Nouioui I."/>
            <person name="Abbassi-Ghozzi I."/>
            <person name="Gtari M."/>
        </authorList>
    </citation>
    <scope>NUCLEOTIDE SEQUENCE [LARGE SCALE GENOMIC DNA]</scope>
    <source>
        <strain evidence="3">BC 501</strain>
    </source>
</reference>
<gene>
    <name evidence="2" type="ordered locus">MODMU_2794</name>
</gene>
<sequence length="89" mass="8700">MGGVGTAGSVARRGAGATEAPPAGRRVRLVGTAPFRLVPRVVDRLIGVLLGWGPPPGGGLPGEAAVRDGRASVQATLPPPAAGGVMRTG</sequence>
<evidence type="ECO:0000313" key="2">
    <source>
        <dbReference type="EMBL" id="CCH88223.1"/>
    </source>
</evidence>
<accession>I4EXW0</accession>
<dbReference type="KEGG" id="mmar:MODMU_2794"/>
<evidence type="ECO:0000313" key="3">
    <source>
        <dbReference type="Proteomes" id="UP000006461"/>
    </source>
</evidence>
<proteinExistence type="predicted"/>
<evidence type="ECO:0000256" key="1">
    <source>
        <dbReference type="SAM" id="MobiDB-lite"/>
    </source>
</evidence>